<keyword evidence="2" id="KW-1185">Reference proteome</keyword>
<sequence>MIVPKAPVLSLHTRLQFQSHILTISHLSTHLALLSPHTPIPKEYDPKTSPTHVYTELLRILTLQTHIFGNMMSDRIEALENALPSPRKMIHAERKERIMEWVELARVLQIYENTLKALDVDVKKDVSDKIRMEALLARARLLGVRYWACGLVELDIQRLLQQRVPVWREAIERKVDELEQYEDHGMETFVSASTVLESLNASEGTAVWPGDALDEDGELRLEKRVEIVRYLGMVEMLLDQYRDKQLPYRRLRLDNIRIPGDALKQFHFLVNMFFRSIEEDWSTISEHYKELLFTVKQAQQVHKRFEGIVDAALQIMNDMEKLTKGSNGWGINFMCGTLIEHLKMRRLQFIEVKGRYDSYCDSGPKSSFFGGNLNDDNDDENLVFGVEWDSDDSETE</sequence>
<gene>
    <name evidence="1" type="ORF">BJ508DRAFT_323416</name>
</gene>
<dbReference type="EMBL" id="ML119658">
    <property type="protein sequence ID" value="RPA84500.1"/>
    <property type="molecule type" value="Genomic_DNA"/>
</dbReference>
<dbReference type="AlphaFoldDB" id="A0A3N4IK44"/>
<accession>A0A3N4IK44</accession>
<reference evidence="1 2" key="1">
    <citation type="journal article" date="2018" name="Nat. Ecol. Evol.">
        <title>Pezizomycetes genomes reveal the molecular basis of ectomycorrhizal truffle lifestyle.</title>
        <authorList>
            <person name="Murat C."/>
            <person name="Payen T."/>
            <person name="Noel B."/>
            <person name="Kuo A."/>
            <person name="Morin E."/>
            <person name="Chen J."/>
            <person name="Kohler A."/>
            <person name="Krizsan K."/>
            <person name="Balestrini R."/>
            <person name="Da Silva C."/>
            <person name="Montanini B."/>
            <person name="Hainaut M."/>
            <person name="Levati E."/>
            <person name="Barry K.W."/>
            <person name="Belfiori B."/>
            <person name="Cichocki N."/>
            <person name="Clum A."/>
            <person name="Dockter R.B."/>
            <person name="Fauchery L."/>
            <person name="Guy J."/>
            <person name="Iotti M."/>
            <person name="Le Tacon F."/>
            <person name="Lindquist E.A."/>
            <person name="Lipzen A."/>
            <person name="Malagnac F."/>
            <person name="Mello A."/>
            <person name="Molinier V."/>
            <person name="Miyauchi S."/>
            <person name="Poulain J."/>
            <person name="Riccioni C."/>
            <person name="Rubini A."/>
            <person name="Sitrit Y."/>
            <person name="Splivallo R."/>
            <person name="Traeger S."/>
            <person name="Wang M."/>
            <person name="Zifcakova L."/>
            <person name="Wipf D."/>
            <person name="Zambonelli A."/>
            <person name="Paolocci F."/>
            <person name="Nowrousian M."/>
            <person name="Ottonello S."/>
            <person name="Baldrian P."/>
            <person name="Spatafora J.W."/>
            <person name="Henrissat B."/>
            <person name="Nagy L.G."/>
            <person name="Aury J.M."/>
            <person name="Wincker P."/>
            <person name="Grigoriev I.V."/>
            <person name="Bonfante P."/>
            <person name="Martin F.M."/>
        </authorList>
    </citation>
    <scope>NUCLEOTIDE SEQUENCE [LARGE SCALE GENOMIC DNA]</scope>
    <source>
        <strain evidence="1 2">RN42</strain>
    </source>
</reference>
<evidence type="ECO:0000313" key="2">
    <source>
        <dbReference type="Proteomes" id="UP000275078"/>
    </source>
</evidence>
<dbReference type="Proteomes" id="UP000275078">
    <property type="component" value="Unassembled WGS sequence"/>
</dbReference>
<protein>
    <submittedName>
        <fullName evidence="1">Uncharacterized protein</fullName>
    </submittedName>
</protein>
<proteinExistence type="predicted"/>
<name>A0A3N4IK44_ASCIM</name>
<evidence type="ECO:0000313" key="1">
    <source>
        <dbReference type="EMBL" id="RPA84500.1"/>
    </source>
</evidence>
<organism evidence="1 2">
    <name type="scientific">Ascobolus immersus RN42</name>
    <dbReference type="NCBI Taxonomy" id="1160509"/>
    <lineage>
        <taxon>Eukaryota</taxon>
        <taxon>Fungi</taxon>
        <taxon>Dikarya</taxon>
        <taxon>Ascomycota</taxon>
        <taxon>Pezizomycotina</taxon>
        <taxon>Pezizomycetes</taxon>
        <taxon>Pezizales</taxon>
        <taxon>Ascobolaceae</taxon>
        <taxon>Ascobolus</taxon>
    </lineage>
</organism>